<feature type="transmembrane region" description="Helical" evidence="1">
    <location>
        <begin position="43"/>
        <end position="61"/>
    </location>
</feature>
<feature type="transmembrane region" description="Helical" evidence="1">
    <location>
        <begin position="7"/>
        <end position="23"/>
    </location>
</feature>
<accession>A0A4R7T8H0</accession>
<keyword evidence="1" id="KW-0472">Membrane</keyword>
<protein>
    <recommendedName>
        <fullName evidence="4">VanZ family protein</fullName>
    </recommendedName>
</protein>
<proteinExistence type="predicted"/>
<dbReference type="Proteomes" id="UP000295151">
    <property type="component" value="Unassembled WGS sequence"/>
</dbReference>
<keyword evidence="1" id="KW-1133">Transmembrane helix</keyword>
<comment type="caution">
    <text evidence="2">The sequence shown here is derived from an EMBL/GenBank/DDBJ whole genome shotgun (WGS) entry which is preliminary data.</text>
</comment>
<evidence type="ECO:0000256" key="1">
    <source>
        <dbReference type="SAM" id="Phobius"/>
    </source>
</evidence>
<name>A0A4R7T8H0_9ACTN</name>
<keyword evidence="3" id="KW-1185">Reference proteome</keyword>
<evidence type="ECO:0000313" key="2">
    <source>
        <dbReference type="EMBL" id="TDU88250.1"/>
    </source>
</evidence>
<reference evidence="2 3" key="1">
    <citation type="submission" date="2019-03" db="EMBL/GenBank/DDBJ databases">
        <title>Genomic Encyclopedia of Type Strains, Phase III (KMG-III): the genomes of soil and plant-associated and newly described type strains.</title>
        <authorList>
            <person name="Whitman W."/>
        </authorList>
    </citation>
    <scope>NUCLEOTIDE SEQUENCE [LARGE SCALE GENOMIC DNA]</scope>
    <source>
        <strain evidence="2 3">VKM Ac-2575</strain>
    </source>
</reference>
<dbReference type="AlphaFoldDB" id="A0A4R7T8H0"/>
<sequence>MRVGRAELLWRVGFVLACLLHLYGVYSPEQAGPQVTFPEADKLAHLLLFGSVAFLGLRVGVPSRWLLGALVANAVVSELVQHFLLPDRSGDPLDSVADLAGVALGAWLGFRVLRSKKVAGHDMMEP</sequence>
<gene>
    <name evidence="2" type="ORF">EV138_1792</name>
</gene>
<evidence type="ECO:0000313" key="3">
    <source>
        <dbReference type="Proteomes" id="UP000295151"/>
    </source>
</evidence>
<organism evidence="2 3">
    <name type="scientific">Kribbella voronezhensis</name>
    <dbReference type="NCBI Taxonomy" id="2512212"/>
    <lineage>
        <taxon>Bacteria</taxon>
        <taxon>Bacillati</taxon>
        <taxon>Actinomycetota</taxon>
        <taxon>Actinomycetes</taxon>
        <taxon>Propionibacteriales</taxon>
        <taxon>Kribbellaceae</taxon>
        <taxon>Kribbella</taxon>
    </lineage>
</organism>
<dbReference type="EMBL" id="SOCE01000001">
    <property type="protein sequence ID" value="TDU88250.1"/>
    <property type="molecule type" value="Genomic_DNA"/>
</dbReference>
<keyword evidence="1" id="KW-0812">Transmembrane</keyword>
<evidence type="ECO:0008006" key="4">
    <source>
        <dbReference type="Google" id="ProtNLM"/>
    </source>
</evidence>